<dbReference type="Gene3D" id="3.30.70.1320">
    <property type="entry name" value="Multidrug efflux transporter AcrB pore domain like"/>
    <property type="match status" value="1"/>
</dbReference>
<feature type="transmembrane region" description="Helical" evidence="1">
    <location>
        <begin position="352"/>
        <end position="371"/>
    </location>
</feature>
<evidence type="ECO:0000256" key="1">
    <source>
        <dbReference type="SAM" id="Phobius"/>
    </source>
</evidence>
<feature type="transmembrane region" description="Helical" evidence="1">
    <location>
        <begin position="975"/>
        <end position="994"/>
    </location>
</feature>
<dbReference type="Gene3D" id="3.30.70.1440">
    <property type="entry name" value="Multidrug efflux transporter AcrB pore domain"/>
    <property type="match status" value="1"/>
</dbReference>
<feature type="transmembrane region" description="Helical" evidence="1">
    <location>
        <begin position="903"/>
        <end position="923"/>
    </location>
</feature>
<accession>A0A450W4D3</accession>
<organism evidence="2">
    <name type="scientific">Candidatus Kentrum sp. LPFa</name>
    <dbReference type="NCBI Taxonomy" id="2126335"/>
    <lineage>
        <taxon>Bacteria</taxon>
        <taxon>Pseudomonadati</taxon>
        <taxon>Pseudomonadota</taxon>
        <taxon>Gammaproteobacteria</taxon>
        <taxon>Candidatus Kentrum</taxon>
    </lineage>
</organism>
<keyword evidence="1" id="KW-0812">Transmembrane</keyword>
<feature type="transmembrane region" description="Helical" evidence="1">
    <location>
        <begin position="425"/>
        <end position="445"/>
    </location>
</feature>
<feature type="transmembrane region" description="Helical" evidence="1">
    <location>
        <begin position="1006"/>
        <end position="1032"/>
    </location>
</feature>
<dbReference type="EMBL" id="CAADFK010000027">
    <property type="protein sequence ID" value="VFK11896.1"/>
    <property type="molecule type" value="Genomic_DNA"/>
</dbReference>
<name>A0A450W4D3_9GAMM</name>
<dbReference type="Gene3D" id="1.20.1640.10">
    <property type="entry name" value="Multidrug efflux transporter AcrB transmembrane domain"/>
    <property type="match status" value="2"/>
</dbReference>
<reference evidence="2" key="1">
    <citation type="submission" date="2019-02" db="EMBL/GenBank/DDBJ databases">
        <authorList>
            <person name="Gruber-Vodicka R. H."/>
            <person name="Seah K. B. B."/>
        </authorList>
    </citation>
    <scope>NUCLEOTIDE SEQUENCE</scope>
    <source>
        <strain evidence="2">BECK_S313</strain>
    </source>
</reference>
<protein>
    <submittedName>
        <fullName evidence="2">Multidrug efflux pump subunit AcrB</fullName>
    </submittedName>
</protein>
<dbReference type="SUPFAM" id="SSF82714">
    <property type="entry name" value="Multidrug efflux transporter AcrB TolC docking domain, DN and DC subdomains"/>
    <property type="match status" value="2"/>
</dbReference>
<feature type="transmembrane region" description="Helical" evidence="1">
    <location>
        <begin position="527"/>
        <end position="551"/>
    </location>
</feature>
<dbReference type="InterPro" id="IPR001036">
    <property type="entry name" value="Acrflvin-R"/>
</dbReference>
<dbReference type="GO" id="GO:0005886">
    <property type="term" value="C:plasma membrane"/>
    <property type="evidence" value="ECO:0007669"/>
    <property type="project" value="TreeGrafter"/>
</dbReference>
<dbReference type="Gene3D" id="3.30.70.1430">
    <property type="entry name" value="Multidrug efflux transporter AcrB pore domain"/>
    <property type="match status" value="2"/>
</dbReference>
<feature type="transmembrane region" description="Helical" evidence="1">
    <location>
        <begin position="451"/>
        <end position="470"/>
    </location>
</feature>
<proteinExistence type="predicted"/>
<dbReference type="SUPFAM" id="SSF82866">
    <property type="entry name" value="Multidrug efflux transporter AcrB transmembrane domain"/>
    <property type="match status" value="2"/>
</dbReference>
<gene>
    <name evidence="2" type="ORF">BECKLPF1236B_GA0070989_10279</name>
</gene>
<dbReference type="GO" id="GO:0042910">
    <property type="term" value="F:xenobiotic transmembrane transporter activity"/>
    <property type="evidence" value="ECO:0007669"/>
    <property type="project" value="TreeGrafter"/>
</dbReference>
<dbReference type="Pfam" id="PF00873">
    <property type="entry name" value="ACR_tran"/>
    <property type="match status" value="1"/>
</dbReference>
<dbReference type="PANTHER" id="PTHR32063:SF33">
    <property type="entry name" value="RND SUPERFAMILY EFFLUX PUMP PERMEASE COMPONENT"/>
    <property type="match status" value="1"/>
</dbReference>
<dbReference type="PRINTS" id="PR00702">
    <property type="entry name" value="ACRIFLAVINRP"/>
</dbReference>
<feature type="transmembrane region" description="Helical" evidence="1">
    <location>
        <begin position="929"/>
        <end position="954"/>
    </location>
</feature>
<feature type="transmembrane region" description="Helical" evidence="1">
    <location>
        <begin position="383"/>
        <end position="405"/>
    </location>
</feature>
<keyword evidence="1" id="KW-1133">Transmembrane helix</keyword>
<feature type="transmembrane region" description="Helical" evidence="1">
    <location>
        <begin position="329"/>
        <end position="347"/>
    </location>
</feature>
<dbReference type="PANTHER" id="PTHR32063">
    <property type="match status" value="1"/>
</dbReference>
<dbReference type="InterPro" id="IPR027463">
    <property type="entry name" value="AcrB_DN_DC_subdom"/>
</dbReference>
<sequence length="1051" mass="116781">MIEWFARNGVAANLLMVLILALGAHAFFSRIPLEVFPDIDLDVVTISMVLRGATPAEVEEGIVVRIEEAISDLSGIERIISNANEGSARVRIEIEDGHNPREVLDDIKNRVDAINTFPTDAERPVYEVLRREREVIGVVLSADLPERSLRELGERVRDDLLTLPEATRIELSGVRPYEITIEIGQHALERFGIGFDTIVNAVRDASRDYPAGSLKTRRGEILLRTKGQAYVKEDFERIAVLTRPDGTRLALADIAEIKDGFAEDPLYARFNGKRAVLLYVYRTGDKSALALARQVRDYVQEIRPRLPSGVAIDYWRDRSRIIKLRLNTLLNSAVQGGILIFLLLTLFLRLSVAAWVCIGIPISFAGALALMPELGVTLNIVSLFGFILVLGIVVDDAIVTGENIYTHSKRGEDPLRAAIDGTREVAVPVTFGILTTIAAFVPLLFMEGRRAPIIAQIPLVVIPVLIFSLVESKLILPAHLRHIRVGKEAERSEGWLTGVQHRVADALERGIRVFYRPLLIRALEHRVLTFSLFVGISFILASFIVSGRYGFTFFPRVQSEVARATLTMPEGTPVEVTTRHIARITKVARDLQEKYRNPVTEESVIRNILFLVGFRAGTFTGGSQGASVGRSHIGQVVLELVPPEERAITIATSQLVNEWRRTIGPIPGAREIYFRAEIGRSGDPIDIQLTGDSFEALMAAAEEIKARLTEYSGVFDIKDSFDTAREEIKLHLRPAAELLGLSVADLGKQVRHAFFGAEAQRIQRGRDDVRVMVRYPSHERQSEVDLANLRVRTPSGIEVPFSEVAGITEGLGFSTIRRVDRYRSINVTADINKEETDINRIVQDLEPFLADLRRRHPGIRYALEGELREQRESFASFRVGVGLVLFVIYALLAIPFRSYAQPIIVMGVIPFGIFGALLGHMIMGMNLSIMSVWGILALIGVIVNDSLVLVDYINRRRREGVPLPDAVRDGGVARFRPILLTSLTTFAGLTPLLLDESTQAQFLIPMAVSLGFGILYATLITLILVPVGYLMLEDVRAVSGRMFRKAFRGLS</sequence>
<dbReference type="Gene3D" id="3.30.2090.10">
    <property type="entry name" value="Multidrug efflux transporter AcrB TolC docking domain, DN and DC subdomains"/>
    <property type="match status" value="2"/>
</dbReference>
<dbReference type="AlphaFoldDB" id="A0A450W4D3"/>
<evidence type="ECO:0000313" key="2">
    <source>
        <dbReference type="EMBL" id="VFK11896.1"/>
    </source>
</evidence>
<feature type="transmembrane region" description="Helical" evidence="1">
    <location>
        <begin position="877"/>
        <end position="896"/>
    </location>
</feature>
<keyword evidence="1" id="KW-0472">Membrane</keyword>
<dbReference type="SUPFAM" id="SSF82693">
    <property type="entry name" value="Multidrug efflux transporter AcrB pore domain, PN1, PN2, PC1 and PC2 subdomains"/>
    <property type="match status" value="2"/>
</dbReference>